<dbReference type="RefSeq" id="WP_344592252.1">
    <property type="nucleotide sequence ID" value="NZ_BAAARW010000020.1"/>
</dbReference>
<feature type="domain" description="DUF5753" evidence="1">
    <location>
        <begin position="9"/>
        <end position="183"/>
    </location>
</feature>
<dbReference type="Proteomes" id="UP001501231">
    <property type="component" value="Unassembled WGS sequence"/>
</dbReference>
<protein>
    <recommendedName>
        <fullName evidence="1">DUF5753 domain-containing protein</fullName>
    </recommendedName>
</protein>
<sequence>MELLPPGFPEYLHWEAGAVLIHKLEVMQVTGLFQTPEYAFEVLRRGRSAEDAEGLVATRMARQEILVGEDPCHAVVVYDEWAIRRPVGGIDVMRGQVQHLVDVAIRENVTLQIVPSSQGAYEGTMGAFTILGLRDGVDMAYEEGHVGGQLHRRSEVVRAFGVRFDKIRGVALSVDDSLQLLNEILESL</sequence>
<name>A0ABN3JLC7_9ACTN</name>
<keyword evidence="3" id="KW-1185">Reference proteome</keyword>
<proteinExistence type="predicted"/>
<evidence type="ECO:0000313" key="3">
    <source>
        <dbReference type="Proteomes" id="UP001501231"/>
    </source>
</evidence>
<dbReference type="Pfam" id="PF19054">
    <property type="entry name" value="DUF5753"/>
    <property type="match status" value="1"/>
</dbReference>
<organism evidence="2 3">
    <name type="scientific">Actinomadura vinacea</name>
    <dbReference type="NCBI Taxonomy" id="115336"/>
    <lineage>
        <taxon>Bacteria</taxon>
        <taxon>Bacillati</taxon>
        <taxon>Actinomycetota</taxon>
        <taxon>Actinomycetes</taxon>
        <taxon>Streptosporangiales</taxon>
        <taxon>Thermomonosporaceae</taxon>
        <taxon>Actinomadura</taxon>
    </lineage>
</organism>
<gene>
    <name evidence="2" type="ORF">GCM10010191_51590</name>
</gene>
<accession>A0ABN3JLC7</accession>
<evidence type="ECO:0000259" key="1">
    <source>
        <dbReference type="Pfam" id="PF19054"/>
    </source>
</evidence>
<reference evidence="2 3" key="1">
    <citation type="journal article" date="2019" name="Int. J. Syst. Evol. Microbiol.">
        <title>The Global Catalogue of Microorganisms (GCM) 10K type strain sequencing project: providing services to taxonomists for standard genome sequencing and annotation.</title>
        <authorList>
            <consortium name="The Broad Institute Genomics Platform"/>
            <consortium name="The Broad Institute Genome Sequencing Center for Infectious Disease"/>
            <person name="Wu L."/>
            <person name="Ma J."/>
        </authorList>
    </citation>
    <scope>NUCLEOTIDE SEQUENCE [LARGE SCALE GENOMIC DNA]</scope>
    <source>
        <strain evidence="2 3">JCM 3325</strain>
    </source>
</reference>
<dbReference type="EMBL" id="BAAARW010000020">
    <property type="protein sequence ID" value="GAA2431470.1"/>
    <property type="molecule type" value="Genomic_DNA"/>
</dbReference>
<evidence type="ECO:0000313" key="2">
    <source>
        <dbReference type="EMBL" id="GAA2431470.1"/>
    </source>
</evidence>
<comment type="caution">
    <text evidence="2">The sequence shown here is derived from an EMBL/GenBank/DDBJ whole genome shotgun (WGS) entry which is preliminary data.</text>
</comment>
<dbReference type="InterPro" id="IPR043917">
    <property type="entry name" value="DUF5753"/>
</dbReference>